<feature type="transmembrane region" description="Helical" evidence="6">
    <location>
        <begin position="211"/>
        <end position="241"/>
    </location>
</feature>
<evidence type="ECO:0000256" key="2">
    <source>
        <dbReference type="ARBA" id="ARBA00022692"/>
    </source>
</evidence>
<dbReference type="FunFam" id="1.20.1250.20:FF:000011">
    <property type="entry name" value="MFS multidrug transporter, putative"/>
    <property type="match status" value="1"/>
</dbReference>
<feature type="transmembrane region" description="Helical" evidence="6">
    <location>
        <begin position="393"/>
        <end position="417"/>
    </location>
</feature>
<evidence type="ECO:0000256" key="4">
    <source>
        <dbReference type="ARBA" id="ARBA00023136"/>
    </source>
</evidence>
<dbReference type="STRING" id="914234.M2RFD9"/>
<feature type="transmembrane region" description="Helical" evidence="6">
    <location>
        <begin position="122"/>
        <end position="141"/>
    </location>
</feature>
<dbReference type="CDD" id="cd17323">
    <property type="entry name" value="MFS_Tpo1_MDR_like"/>
    <property type="match status" value="1"/>
</dbReference>
<sequence>MGPGSQTRLEGVNAEAHPEEYGPQPGEKSIEDFEIKIALDDPDHPQSWSRVYRWYITAVAGLLVLNGTFASSAPSGVLPELIEHFTFSQEVGTLTISLFVGGYCVGPLLWGPLSEQFGRRPIFILTFTCYTAFQVGCALSPNTGSILIFRFLGGTFAAAPLSNSGALISDIWDANTRGKALAVFTLAPFAGPSLGPIVSGFMGVAGVSWRWLFWVLTMFAGLCLAVIVLTVPETYLPVLLVKKAQRRRKETGDDRWWAPMENQKLAFVQHAKRVLARPFLVLFQEPMLIAITIYMSFVYGCLYLLFEAFPIVFTEAYGFNAGISGLMFLPIFLGGAAGVILYLLIFNPIYERKLALMAPNPVPPEARLDIAMWAGPIYAISYFWFAWTSFPTVSYWAPLIAIFPMGIAIEGIFLALFNYIIDTYLFAAASALSATTVARSIFGASFPLFATQMYDKLNPRWASSLLGFLALLMAPIPFVLFKYGPMLRNRSKFSPTKDLPVKKAAAGDV</sequence>
<reference evidence="8 9" key="1">
    <citation type="journal article" date="2012" name="Proc. Natl. Acad. Sci. U.S.A.">
        <title>Comparative genomics of Ceriporiopsis subvermispora and Phanerochaete chrysosporium provide insight into selective ligninolysis.</title>
        <authorList>
            <person name="Fernandez-Fueyo E."/>
            <person name="Ruiz-Duenas F.J."/>
            <person name="Ferreira P."/>
            <person name="Floudas D."/>
            <person name="Hibbett D.S."/>
            <person name="Canessa P."/>
            <person name="Larrondo L.F."/>
            <person name="James T.Y."/>
            <person name="Seelenfreund D."/>
            <person name="Lobos S."/>
            <person name="Polanco R."/>
            <person name="Tello M."/>
            <person name="Honda Y."/>
            <person name="Watanabe T."/>
            <person name="Watanabe T."/>
            <person name="Ryu J.S."/>
            <person name="Kubicek C.P."/>
            <person name="Schmoll M."/>
            <person name="Gaskell J."/>
            <person name="Hammel K.E."/>
            <person name="St John F.J."/>
            <person name="Vanden Wymelenberg A."/>
            <person name="Sabat G."/>
            <person name="Splinter BonDurant S."/>
            <person name="Syed K."/>
            <person name="Yadav J.S."/>
            <person name="Doddapaneni H."/>
            <person name="Subramanian V."/>
            <person name="Lavin J.L."/>
            <person name="Oguiza J.A."/>
            <person name="Perez G."/>
            <person name="Pisabarro A.G."/>
            <person name="Ramirez L."/>
            <person name="Santoyo F."/>
            <person name="Master E."/>
            <person name="Coutinho P.M."/>
            <person name="Henrissat B."/>
            <person name="Lombard V."/>
            <person name="Magnuson J.K."/>
            <person name="Kuees U."/>
            <person name="Hori C."/>
            <person name="Igarashi K."/>
            <person name="Samejima M."/>
            <person name="Held B.W."/>
            <person name="Barry K.W."/>
            <person name="LaButti K.M."/>
            <person name="Lapidus A."/>
            <person name="Lindquist E.A."/>
            <person name="Lucas S.M."/>
            <person name="Riley R."/>
            <person name="Salamov A.A."/>
            <person name="Hoffmeister D."/>
            <person name="Schwenk D."/>
            <person name="Hadar Y."/>
            <person name="Yarden O."/>
            <person name="de Vries R.P."/>
            <person name="Wiebenga A."/>
            <person name="Stenlid J."/>
            <person name="Eastwood D."/>
            <person name="Grigoriev I.V."/>
            <person name="Berka R.M."/>
            <person name="Blanchette R.A."/>
            <person name="Kersten P."/>
            <person name="Martinez A.T."/>
            <person name="Vicuna R."/>
            <person name="Cullen D."/>
        </authorList>
    </citation>
    <scope>NUCLEOTIDE SEQUENCE [LARGE SCALE GENOMIC DNA]</scope>
    <source>
        <strain evidence="8 9">B</strain>
    </source>
</reference>
<evidence type="ECO:0000256" key="3">
    <source>
        <dbReference type="ARBA" id="ARBA00022989"/>
    </source>
</evidence>
<dbReference type="InterPro" id="IPR020846">
    <property type="entry name" value="MFS_dom"/>
</dbReference>
<organism evidence="8 9">
    <name type="scientific">Ceriporiopsis subvermispora (strain B)</name>
    <name type="common">White-rot fungus</name>
    <name type="synonym">Gelatoporia subvermispora</name>
    <dbReference type="NCBI Taxonomy" id="914234"/>
    <lineage>
        <taxon>Eukaryota</taxon>
        <taxon>Fungi</taxon>
        <taxon>Dikarya</taxon>
        <taxon>Basidiomycota</taxon>
        <taxon>Agaricomycotina</taxon>
        <taxon>Agaricomycetes</taxon>
        <taxon>Polyporales</taxon>
        <taxon>Gelatoporiaceae</taxon>
        <taxon>Gelatoporia</taxon>
    </lineage>
</organism>
<feature type="transmembrane region" description="Helical" evidence="6">
    <location>
        <begin position="52"/>
        <end position="71"/>
    </location>
</feature>
<dbReference type="Gene3D" id="1.20.1250.20">
    <property type="entry name" value="MFS general substrate transporter like domains"/>
    <property type="match status" value="1"/>
</dbReference>
<dbReference type="InterPro" id="IPR011701">
    <property type="entry name" value="MFS"/>
</dbReference>
<feature type="transmembrane region" description="Helical" evidence="6">
    <location>
        <begin position="147"/>
        <end position="168"/>
    </location>
</feature>
<evidence type="ECO:0000256" key="5">
    <source>
        <dbReference type="SAM" id="MobiDB-lite"/>
    </source>
</evidence>
<dbReference type="PANTHER" id="PTHR23502">
    <property type="entry name" value="MAJOR FACILITATOR SUPERFAMILY"/>
    <property type="match status" value="1"/>
</dbReference>
<dbReference type="Proteomes" id="UP000016930">
    <property type="component" value="Unassembled WGS sequence"/>
</dbReference>
<feature type="transmembrane region" description="Helical" evidence="6">
    <location>
        <begin position="287"/>
        <end position="306"/>
    </location>
</feature>
<keyword evidence="2 6" id="KW-0812">Transmembrane</keyword>
<feature type="transmembrane region" description="Helical" evidence="6">
    <location>
        <begin position="370"/>
        <end position="387"/>
    </location>
</feature>
<proteinExistence type="predicted"/>
<dbReference type="AlphaFoldDB" id="M2RFD9"/>
<evidence type="ECO:0000256" key="6">
    <source>
        <dbReference type="SAM" id="Phobius"/>
    </source>
</evidence>
<gene>
    <name evidence="8" type="ORF">CERSUDRAFT_50225</name>
</gene>
<protein>
    <recommendedName>
        <fullName evidence="7">Major facilitator superfamily (MFS) profile domain-containing protein</fullName>
    </recommendedName>
</protein>
<dbReference type="OrthoDB" id="9986881at2759"/>
<feature type="region of interest" description="Disordered" evidence="5">
    <location>
        <begin position="1"/>
        <end position="26"/>
    </location>
</feature>
<keyword evidence="9" id="KW-1185">Reference proteome</keyword>
<feature type="domain" description="Major facilitator superfamily (MFS) profile" evidence="7">
    <location>
        <begin position="56"/>
        <end position="492"/>
    </location>
</feature>
<keyword evidence="3 6" id="KW-1133">Transmembrane helix</keyword>
<dbReference type="SUPFAM" id="SSF103473">
    <property type="entry name" value="MFS general substrate transporter"/>
    <property type="match status" value="1"/>
</dbReference>
<dbReference type="Pfam" id="PF07690">
    <property type="entry name" value="MFS_1"/>
    <property type="match status" value="1"/>
</dbReference>
<dbReference type="HOGENOM" id="CLU_008455_11_6_1"/>
<feature type="transmembrane region" description="Helical" evidence="6">
    <location>
        <begin position="424"/>
        <end position="449"/>
    </location>
</feature>
<feature type="transmembrane region" description="Helical" evidence="6">
    <location>
        <begin position="461"/>
        <end position="481"/>
    </location>
</feature>
<dbReference type="InterPro" id="IPR036259">
    <property type="entry name" value="MFS_trans_sf"/>
</dbReference>
<dbReference type="PANTHER" id="PTHR23502:SF173">
    <property type="entry name" value="MFS-MULTIDRUG-RESISTANCE TRANSPORTER-RELATED"/>
    <property type="match status" value="1"/>
</dbReference>
<dbReference type="PROSITE" id="PS50850">
    <property type="entry name" value="MFS"/>
    <property type="match status" value="1"/>
</dbReference>
<comment type="subcellular location">
    <subcellularLocation>
        <location evidence="1">Membrane</location>
        <topology evidence="1">Multi-pass membrane protein</topology>
    </subcellularLocation>
</comment>
<evidence type="ECO:0000313" key="8">
    <source>
        <dbReference type="EMBL" id="EMD37521.1"/>
    </source>
</evidence>
<feature type="transmembrane region" description="Helical" evidence="6">
    <location>
        <begin position="326"/>
        <end position="350"/>
    </location>
</feature>
<evidence type="ECO:0000256" key="1">
    <source>
        <dbReference type="ARBA" id="ARBA00004141"/>
    </source>
</evidence>
<evidence type="ECO:0000313" key="9">
    <source>
        <dbReference type="Proteomes" id="UP000016930"/>
    </source>
</evidence>
<feature type="transmembrane region" description="Helical" evidence="6">
    <location>
        <begin position="91"/>
        <end position="110"/>
    </location>
</feature>
<accession>M2RFD9</accession>
<dbReference type="EMBL" id="KB445796">
    <property type="protein sequence ID" value="EMD37521.1"/>
    <property type="molecule type" value="Genomic_DNA"/>
</dbReference>
<feature type="transmembrane region" description="Helical" evidence="6">
    <location>
        <begin position="180"/>
        <end position="205"/>
    </location>
</feature>
<evidence type="ECO:0000259" key="7">
    <source>
        <dbReference type="PROSITE" id="PS50850"/>
    </source>
</evidence>
<keyword evidence="4 6" id="KW-0472">Membrane</keyword>
<name>M2RFD9_CERS8</name>
<dbReference type="GO" id="GO:0022857">
    <property type="term" value="F:transmembrane transporter activity"/>
    <property type="evidence" value="ECO:0007669"/>
    <property type="project" value="InterPro"/>
</dbReference>
<dbReference type="GO" id="GO:0005886">
    <property type="term" value="C:plasma membrane"/>
    <property type="evidence" value="ECO:0007669"/>
    <property type="project" value="TreeGrafter"/>
</dbReference>